<gene>
    <name evidence="3" type="ORF">ACFFVI_17140</name>
</gene>
<protein>
    <submittedName>
        <fullName evidence="3">CpaF family protein</fullName>
    </submittedName>
</protein>
<proteinExistence type="inferred from homology"/>
<dbReference type="PANTHER" id="PTHR30486:SF6">
    <property type="entry name" value="TYPE IV PILUS RETRACTATION ATPASE PILT"/>
    <property type="match status" value="1"/>
</dbReference>
<evidence type="ECO:0000259" key="2">
    <source>
        <dbReference type="Pfam" id="PF00437"/>
    </source>
</evidence>
<name>A0ABV5LX69_9ACTN</name>
<dbReference type="Proteomes" id="UP001589748">
    <property type="component" value="Unassembled WGS sequence"/>
</dbReference>
<dbReference type="Gene3D" id="3.30.450.380">
    <property type="match status" value="1"/>
</dbReference>
<dbReference type="RefSeq" id="WP_380136599.1">
    <property type="nucleotide sequence ID" value="NZ_JBHLUI010000008.1"/>
</dbReference>
<reference evidence="3 4" key="1">
    <citation type="submission" date="2024-09" db="EMBL/GenBank/DDBJ databases">
        <authorList>
            <person name="Sun Q."/>
            <person name="Mori K."/>
        </authorList>
    </citation>
    <scope>NUCLEOTIDE SEQUENCE [LARGE SCALE GENOMIC DNA]</scope>
    <source>
        <strain evidence="3 4">TISTR 1856</strain>
    </source>
</reference>
<sequence>MEAVRQVEAGVRDELRRLISAGNSRPGDEEVRALVQSALTAYDLRSLDGSVPPLLDRERAGREVLAAVSGYGPLQPYFDDPEVEEIWINEPDKVFVARNGRPELTTTILDASTVADLVQRMLSPSGRRVDLSSPFVDATLPDGSRLHVVVPDVTREHWAVNIRRFVARAHRLEDLVVLGSLTAPAAGFLRAAMVAGLNVLVSGGVGAGKTTLLSCLLAAVPPQQRIVSCEEVFELRTGSRDHVALQCRGENLEGRGEIPLRRLVKEALRMRPDRLVVGEVRQAESLDLLIALNSGTPGAATVHANSAADAVAKMCLLPLLAGENVTSPFVVPAVAAAVDLVVHVATSPEGTRRVEEILAVPGRVEAGVVETASVFRRDPVTAELRRGSGWPPHRERFARLGLDLPRILAGAA</sequence>
<dbReference type="CDD" id="cd01130">
    <property type="entry name" value="VirB11-like_ATPase"/>
    <property type="match status" value="1"/>
</dbReference>
<dbReference type="Gene3D" id="3.40.50.300">
    <property type="entry name" value="P-loop containing nucleotide triphosphate hydrolases"/>
    <property type="match status" value="1"/>
</dbReference>
<dbReference type="PANTHER" id="PTHR30486">
    <property type="entry name" value="TWITCHING MOTILITY PROTEIN PILT"/>
    <property type="match status" value="1"/>
</dbReference>
<organism evidence="3 4">
    <name type="scientific">Kineococcus gynurae</name>
    <dbReference type="NCBI Taxonomy" id="452979"/>
    <lineage>
        <taxon>Bacteria</taxon>
        <taxon>Bacillati</taxon>
        <taxon>Actinomycetota</taxon>
        <taxon>Actinomycetes</taxon>
        <taxon>Kineosporiales</taxon>
        <taxon>Kineosporiaceae</taxon>
        <taxon>Kineococcus</taxon>
    </lineage>
</organism>
<keyword evidence="4" id="KW-1185">Reference proteome</keyword>
<accession>A0ABV5LX69</accession>
<comment type="similarity">
    <text evidence="1">Belongs to the GSP E family.</text>
</comment>
<dbReference type="InterPro" id="IPR050921">
    <property type="entry name" value="T4SS_GSP_E_ATPase"/>
</dbReference>
<feature type="domain" description="Bacterial type II secretion system protein E" evidence="2">
    <location>
        <begin position="72"/>
        <end position="322"/>
    </location>
</feature>
<evidence type="ECO:0000313" key="3">
    <source>
        <dbReference type="EMBL" id="MFB9378690.1"/>
    </source>
</evidence>
<dbReference type="InterPro" id="IPR001482">
    <property type="entry name" value="T2SS/T4SS_dom"/>
</dbReference>
<evidence type="ECO:0000256" key="1">
    <source>
        <dbReference type="ARBA" id="ARBA00006611"/>
    </source>
</evidence>
<dbReference type="Pfam" id="PF00437">
    <property type="entry name" value="T2SSE"/>
    <property type="match status" value="1"/>
</dbReference>
<comment type="caution">
    <text evidence="3">The sequence shown here is derived from an EMBL/GenBank/DDBJ whole genome shotgun (WGS) entry which is preliminary data.</text>
</comment>
<dbReference type="SUPFAM" id="SSF52540">
    <property type="entry name" value="P-loop containing nucleoside triphosphate hydrolases"/>
    <property type="match status" value="1"/>
</dbReference>
<evidence type="ECO:0000313" key="4">
    <source>
        <dbReference type="Proteomes" id="UP001589748"/>
    </source>
</evidence>
<dbReference type="InterPro" id="IPR027417">
    <property type="entry name" value="P-loop_NTPase"/>
</dbReference>
<dbReference type="EMBL" id="JBHMDM010000007">
    <property type="protein sequence ID" value="MFB9378690.1"/>
    <property type="molecule type" value="Genomic_DNA"/>
</dbReference>